<protein>
    <submittedName>
        <fullName evidence="1">Uncharacterized protein</fullName>
    </submittedName>
</protein>
<evidence type="ECO:0000313" key="1">
    <source>
        <dbReference type="EMBL" id="URI09942.1"/>
    </source>
</evidence>
<dbReference type="Proteomes" id="UP001056201">
    <property type="component" value="Chromosome 2"/>
</dbReference>
<gene>
    <name evidence="1" type="ORF">MW290_30870</name>
</gene>
<organism evidence="1 2">
    <name type="scientific">Aquincola tertiaricarbonis</name>
    <dbReference type="NCBI Taxonomy" id="391953"/>
    <lineage>
        <taxon>Bacteria</taxon>
        <taxon>Pseudomonadati</taxon>
        <taxon>Pseudomonadota</taxon>
        <taxon>Betaproteobacteria</taxon>
        <taxon>Burkholderiales</taxon>
        <taxon>Sphaerotilaceae</taxon>
        <taxon>Aquincola</taxon>
    </lineage>
</organism>
<accession>A0ABY4SDF7</accession>
<reference evidence="1" key="1">
    <citation type="submission" date="2022-05" db="EMBL/GenBank/DDBJ databases">
        <title>An RpoN-dependent PEP-CTERM gene is involved in floc formation of an Aquincola tertiaricarbonis strain.</title>
        <authorList>
            <person name="Qiu D."/>
            <person name="Xia M."/>
        </authorList>
    </citation>
    <scope>NUCLEOTIDE SEQUENCE</scope>
    <source>
        <strain evidence="1">RN12</strain>
    </source>
</reference>
<evidence type="ECO:0000313" key="2">
    <source>
        <dbReference type="Proteomes" id="UP001056201"/>
    </source>
</evidence>
<dbReference type="RefSeq" id="WP_250198153.1">
    <property type="nucleotide sequence ID" value="NZ_CP097636.1"/>
</dbReference>
<proteinExistence type="predicted"/>
<dbReference type="EMBL" id="CP097636">
    <property type="protein sequence ID" value="URI09942.1"/>
    <property type="molecule type" value="Genomic_DNA"/>
</dbReference>
<sequence length="57" mass="6549">MKQQDSFMQQFSDARKEVTQLRSWMGESAKLATLTFPATVPPLKTQRRVVAPTKPKR</sequence>
<keyword evidence="2" id="KW-1185">Reference proteome</keyword>
<name>A0ABY4SDF7_AQUTE</name>